<sequence length="66" mass="7833">MSNKQELISVEKRYEDVKLSAEYTESRIKYPKFVFETILDYVKESVSILHIHLNSHSALLKPYLFL</sequence>
<dbReference type="AlphaFoldDB" id="A0A7J7KAD8"/>
<protein>
    <submittedName>
        <fullName evidence="1">Uncharacterized protein</fullName>
    </submittedName>
</protein>
<dbReference type="Proteomes" id="UP000593567">
    <property type="component" value="Unassembled WGS sequence"/>
</dbReference>
<name>A0A7J7KAD8_BUGNE</name>
<accession>A0A7J7KAD8</accession>
<keyword evidence="2" id="KW-1185">Reference proteome</keyword>
<proteinExistence type="predicted"/>
<organism evidence="1 2">
    <name type="scientific">Bugula neritina</name>
    <name type="common">Brown bryozoan</name>
    <name type="synonym">Sertularia neritina</name>
    <dbReference type="NCBI Taxonomy" id="10212"/>
    <lineage>
        <taxon>Eukaryota</taxon>
        <taxon>Metazoa</taxon>
        <taxon>Spiralia</taxon>
        <taxon>Lophotrochozoa</taxon>
        <taxon>Bryozoa</taxon>
        <taxon>Gymnolaemata</taxon>
        <taxon>Cheilostomatida</taxon>
        <taxon>Flustrina</taxon>
        <taxon>Buguloidea</taxon>
        <taxon>Bugulidae</taxon>
        <taxon>Bugula</taxon>
    </lineage>
</organism>
<gene>
    <name evidence="1" type="ORF">EB796_006069</name>
</gene>
<evidence type="ECO:0000313" key="1">
    <source>
        <dbReference type="EMBL" id="KAF6035629.1"/>
    </source>
</evidence>
<evidence type="ECO:0000313" key="2">
    <source>
        <dbReference type="Proteomes" id="UP000593567"/>
    </source>
</evidence>
<dbReference type="EMBL" id="VXIV02000851">
    <property type="protein sequence ID" value="KAF6035629.1"/>
    <property type="molecule type" value="Genomic_DNA"/>
</dbReference>
<reference evidence="1" key="1">
    <citation type="submission" date="2020-06" db="EMBL/GenBank/DDBJ databases">
        <title>Draft genome of Bugula neritina, a colonial animal packing powerful symbionts and potential medicines.</title>
        <authorList>
            <person name="Rayko M."/>
        </authorList>
    </citation>
    <scope>NUCLEOTIDE SEQUENCE [LARGE SCALE GENOMIC DNA]</scope>
    <source>
        <strain evidence="1">Kwan_BN1</strain>
    </source>
</reference>
<comment type="caution">
    <text evidence="1">The sequence shown here is derived from an EMBL/GenBank/DDBJ whole genome shotgun (WGS) entry which is preliminary data.</text>
</comment>